<keyword evidence="2" id="KW-1185">Reference proteome</keyword>
<protein>
    <submittedName>
        <fullName evidence="1">Uncharacterized protein</fullName>
    </submittedName>
</protein>
<evidence type="ECO:0000313" key="2">
    <source>
        <dbReference type="Proteomes" id="UP000466848"/>
    </source>
</evidence>
<dbReference type="Proteomes" id="UP000466848">
    <property type="component" value="Chromosome"/>
</dbReference>
<accession>A0A858BRI7</accession>
<name>A0A858BRI7_9FIRM</name>
<dbReference type="EMBL" id="CP048649">
    <property type="protein sequence ID" value="QIB68503.1"/>
    <property type="molecule type" value="Genomic_DNA"/>
</dbReference>
<dbReference type="KEGG" id="abut:Ami103574_03850"/>
<sequence length="165" mass="18734">MESKKDNKQRIQIGVSSLVLIFTVLCLVVFATLSLASAKADYRLAEKNEQSVQAYYKVDGEGEKLKRQVDRKLEELAQQAGSSAQFQELVKESFPEAFDQETDCINYALDTDTEQFLSIQLQLKSFEEIGTGGENFIVRSWNIQNKVDYQIDDSMPVWDGGDIFE</sequence>
<reference evidence="1 2" key="1">
    <citation type="submission" date="2020-02" db="EMBL/GenBank/DDBJ databases">
        <authorList>
            <person name="Kim Y.B."/>
            <person name="Roh S.W."/>
        </authorList>
    </citation>
    <scope>NUCLEOTIDE SEQUENCE [LARGE SCALE GENOMIC DNA]</scope>
    <source>
        <strain evidence="1 2">DSM 103574</strain>
    </source>
</reference>
<dbReference type="RefSeq" id="WP_163065366.1">
    <property type="nucleotide sequence ID" value="NZ_CP048649.1"/>
</dbReference>
<dbReference type="AlphaFoldDB" id="A0A858BRI7"/>
<gene>
    <name evidence="1" type="ORF">Ami103574_03850</name>
</gene>
<proteinExistence type="predicted"/>
<organism evidence="1 2">
    <name type="scientific">Aminipila butyrica</name>
    <dbReference type="NCBI Taxonomy" id="433296"/>
    <lineage>
        <taxon>Bacteria</taxon>
        <taxon>Bacillati</taxon>
        <taxon>Bacillota</taxon>
        <taxon>Clostridia</taxon>
        <taxon>Peptostreptococcales</taxon>
        <taxon>Anaerovoracaceae</taxon>
        <taxon>Aminipila</taxon>
    </lineage>
</organism>
<evidence type="ECO:0000313" key="1">
    <source>
        <dbReference type="EMBL" id="QIB68503.1"/>
    </source>
</evidence>